<proteinExistence type="predicted"/>
<accession>A0ACC1LEF8</accession>
<evidence type="ECO:0000313" key="1">
    <source>
        <dbReference type="EMBL" id="KAJ2806101.1"/>
    </source>
</evidence>
<keyword evidence="2" id="KW-1185">Reference proteome</keyword>
<sequence length="1086" mass="110705">MPATRNRQQQQQPSPPGQQALGAGVGGVPLLDPAKACRAAIDQGQLQECHFEQALRTLSPALAMDAYSLAGHTPAGFGGRLSPTWSASSTSNNGDSAPPGPCSATHSPLTLFPSLAPGALDVDASAFAGAFIPDAAAHGPGAPAAADAALDGWLQQFVNADAIDSAASKRSWAADPPLDAEPMARGAADALYPCSLATPMPGLLHTGTPADDGLSRSPLGAYMDLLDETTVAAIASAVSSTLPADMLASVFSSASGFCPPATVAAPSASEMGMLAALPFVSITPAANIAPQKTLSAAVPATPELGPLEPAAASPPPSQKRQRLQSQAPRNSRAGAAHAGREAAPAGGNAAQFAGGRNPGSSGKTERTQGGRAAAAATAAGVSAARPNASSASPPPSQSAGSQTPVGRGAIAPSPPRGVRSAGHMVPLAPRSPPACADAAQREQPPAGEGKQTKKASHAGKSASPDPSQPTSSSGTSTPPGLSVLAKIAQRQVPISVKAEDPLSAAGRGAQQLRPLAQAHSPNARALQKQSQAATPQRASATPQPPQQQQQQQHGAAASPADSTTQKRQERLIKNRAAALLSRKRKREYMTKLESEVEELRETNSSLARRLEEMERRLNALTTERDMLRSANSTSAADSGAATGSSSANGTSCGDANGASAGNAEPEPESGSGSSQQEQQEQQSDSARPASDNAACMAGAVETDAMECDAAPPVDADSEHTADEPRIQPRVTPPADAPKAKEQSGSQRSAGVLLMAMLFSFSLFTLPSLFAPESQIAAGGSQAIGLLPTGAPPAAEPRLLISARAAADDEHRLVERVRRTISALAQRPDDAQPRASHNDTAGSRMRPMTMAESASLHSWIKRGLAAAPGDALPAADAPPVDGSAQPRPRKPAAEAAAQTSSLSVVRQPHVAPRDYAMLYCPTMKHVRFGGDAGQLAAMDGADPAPAPVRAPPGTARVLGAAKAHGDASDVDDCTHDSDIGTSVAAGALSSPKLERRAADVSRDVADLAPTHAGARHAEHRPKLSFYSPIVAGDGPEVLSPWEEYARLSSSPSSMGGAGDARQKYLRIDVEVVGSKWVTADKFASGLY</sequence>
<evidence type="ECO:0000313" key="2">
    <source>
        <dbReference type="Proteomes" id="UP001140087"/>
    </source>
</evidence>
<dbReference type="Proteomes" id="UP001140087">
    <property type="component" value="Unassembled WGS sequence"/>
</dbReference>
<organism evidence="1 2">
    <name type="scientific">Coemansia helicoidea</name>
    <dbReference type="NCBI Taxonomy" id="1286919"/>
    <lineage>
        <taxon>Eukaryota</taxon>
        <taxon>Fungi</taxon>
        <taxon>Fungi incertae sedis</taxon>
        <taxon>Zoopagomycota</taxon>
        <taxon>Kickxellomycotina</taxon>
        <taxon>Kickxellomycetes</taxon>
        <taxon>Kickxellales</taxon>
        <taxon>Kickxellaceae</taxon>
        <taxon>Coemansia</taxon>
    </lineage>
</organism>
<reference evidence="1" key="1">
    <citation type="submission" date="2022-07" db="EMBL/GenBank/DDBJ databases">
        <title>Phylogenomic reconstructions and comparative analyses of Kickxellomycotina fungi.</title>
        <authorList>
            <person name="Reynolds N.K."/>
            <person name="Stajich J.E."/>
            <person name="Barry K."/>
            <person name="Grigoriev I.V."/>
            <person name="Crous P."/>
            <person name="Smith M.E."/>
        </authorList>
    </citation>
    <scope>NUCLEOTIDE SEQUENCE</scope>
    <source>
        <strain evidence="1">BCRC 34780</strain>
    </source>
</reference>
<gene>
    <name evidence="1" type="ORF">H4R21_001008</name>
</gene>
<protein>
    <submittedName>
        <fullName evidence="1">Uncharacterized protein</fullName>
    </submittedName>
</protein>
<name>A0ACC1LEF8_9FUNG</name>
<dbReference type="EMBL" id="JANBUN010000178">
    <property type="protein sequence ID" value="KAJ2806101.1"/>
    <property type="molecule type" value="Genomic_DNA"/>
</dbReference>
<comment type="caution">
    <text evidence="1">The sequence shown here is derived from an EMBL/GenBank/DDBJ whole genome shotgun (WGS) entry which is preliminary data.</text>
</comment>